<accession>A0A433QG83</accession>
<organism evidence="1 2">
    <name type="scientific">Jimgerdemannia flammicorona</name>
    <dbReference type="NCBI Taxonomy" id="994334"/>
    <lineage>
        <taxon>Eukaryota</taxon>
        <taxon>Fungi</taxon>
        <taxon>Fungi incertae sedis</taxon>
        <taxon>Mucoromycota</taxon>
        <taxon>Mucoromycotina</taxon>
        <taxon>Endogonomycetes</taxon>
        <taxon>Endogonales</taxon>
        <taxon>Endogonaceae</taxon>
        <taxon>Jimgerdemannia</taxon>
    </lineage>
</organism>
<keyword evidence="2" id="KW-1185">Reference proteome</keyword>
<gene>
    <name evidence="1" type="ORF">BC938DRAFT_481427</name>
</gene>
<dbReference type="AlphaFoldDB" id="A0A433QG83"/>
<proteinExistence type="predicted"/>
<sequence>MVESLLSTSLPSIRPSVGLSANEKHVLLFNVGSPLKIPMEEFDEQWWPLISNVWTECSHYKSSNGDFWKTFSCHFAKHMKSSSCKEGVAPDKC</sequence>
<dbReference type="Proteomes" id="UP000274822">
    <property type="component" value="Unassembled WGS sequence"/>
</dbReference>
<name>A0A433QG83_9FUNG</name>
<reference evidence="1 2" key="1">
    <citation type="journal article" date="2018" name="New Phytol.">
        <title>Phylogenomics of Endogonaceae and evolution of mycorrhizas within Mucoromycota.</title>
        <authorList>
            <person name="Chang Y."/>
            <person name="Desiro A."/>
            <person name="Na H."/>
            <person name="Sandor L."/>
            <person name="Lipzen A."/>
            <person name="Clum A."/>
            <person name="Barry K."/>
            <person name="Grigoriev I.V."/>
            <person name="Martin F.M."/>
            <person name="Stajich J.E."/>
            <person name="Smith M.E."/>
            <person name="Bonito G."/>
            <person name="Spatafora J.W."/>
        </authorList>
    </citation>
    <scope>NUCLEOTIDE SEQUENCE [LARGE SCALE GENOMIC DNA]</scope>
    <source>
        <strain evidence="1 2">AD002</strain>
    </source>
</reference>
<evidence type="ECO:0000313" key="1">
    <source>
        <dbReference type="EMBL" id="RUS28806.1"/>
    </source>
</evidence>
<comment type="caution">
    <text evidence="1">The sequence shown here is derived from an EMBL/GenBank/DDBJ whole genome shotgun (WGS) entry which is preliminary data.</text>
</comment>
<dbReference type="EMBL" id="RBNJ01006105">
    <property type="protein sequence ID" value="RUS28806.1"/>
    <property type="molecule type" value="Genomic_DNA"/>
</dbReference>
<protein>
    <submittedName>
        <fullName evidence="1">Uncharacterized protein</fullName>
    </submittedName>
</protein>
<evidence type="ECO:0000313" key="2">
    <source>
        <dbReference type="Proteomes" id="UP000274822"/>
    </source>
</evidence>